<keyword evidence="3" id="KW-0106">Calcium</keyword>
<dbReference type="SMART" id="SM00237">
    <property type="entry name" value="Calx_beta"/>
    <property type="match status" value="1"/>
</dbReference>
<evidence type="ECO:0000256" key="3">
    <source>
        <dbReference type="ARBA" id="ARBA00022837"/>
    </source>
</evidence>
<dbReference type="Gene3D" id="2.60.40.2030">
    <property type="match status" value="1"/>
</dbReference>
<dbReference type="SMART" id="SM00089">
    <property type="entry name" value="PKD"/>
    <property type="match status" value="1"/>
</dbReference>
<dbReference type="NCBIfam" id="NF038133">
    <property type="entry name" value="choice_anch_L"/>
    <property type="match status" value="1"/>
</dbReference>
<feature type="chain" id="PRO_5021814862" evidence="4">
    <location>
        <begin position="18"/>
        <end position="799"/>
    </location>
</feature>
<dbReference type="Proteomes" id="UP000316008">
    <property type="component" value="Unassembled WGS sequence"/>
</dbReference>
<sequence length="799" mass="84850">MKLICLIALLFPLSLMGQLVTSPQSAASLVQNTLLGPGVTVSNINYSGASAALGKFTANGTNLGINSGVVITTGTIANNGSGPQGPNNSSNSGVDNNYPGFGALTTQAGASTYNAAILEFDFIPYSDTVRFKYVFGSEEYPEYVCSQFNDAFAFFISGPGIPGGTANMAKLPNGATVTINNVNGGNPGGTGSGIGACGASNPAYFVNNGNGNQSPYNGSSSYIQYDGFTKVLEAVSKVQCGQTYHLIIAIADAGDGIFDSGIFLEANSLTSKVPVEVDYVMSFDAFNDGVTMAEGCVSTTVTLKRNGSTASATTVPITVGGTATEGVDYTSIPNSVTFPAGQNTVQFTFNALADGLTEGVETIDLIFAVPDPCGGSNPLELHLKIDDIQPVQVTVNSVDKLCPQDEAELTAVPSGGSGPYTILWSTGETTASITVNPPATQNYTVSVTDACLHQTANAVGTVTVPVYPPIGIVTTPDITEICPYVPKELTAQISGGAGNFVYSWHLANGTVLGTNDTLDVIPSTSTMYYVEVTDQCGVSSIDSVMYTITSPPLVLTMSPNQIICPGDTVPISVSATGGYGQYFYDWFHSDETTAQVFVNPYTTTSYTVSVSDECQTFTVEGTTTVTVIEPVANFIISSHLLFEDLPITFQNLTVGGNTYEWEFGDGQTSTLVHPNNTYDVPGTYYVTLIATNYLGCKDTIVKPITIQEEYWIYVPNTFTPDGNQFNNTFKASMINIRDVDVTIYDRWGQLVFHSNSIRWEWDGTYKDLPVPDGTYTYKIKYTSRSNISDEIVGHVNVLK</sequence>
<dbReference type="InterPro" id="IPR035986">
    <property type="entry name" value="PKD_dom_sf"/>
</dbReference>
<keyword evidence="2" id="KW-0677">Repeat</keyword>
<dbReference type="SUPFAM" id="SSF49299">
    <property type="entry name" value="PKD domain"/>
    <property type="match status" value="1"/>
</dbReference>
<evidence type="ECO:0000256" key="2">
    <source>
        <dbReference type="ARBA" id="ARBA00022737"/>
    </source>
</evidence>
<dbReference type="NCBIfam" id="TIGR04131">
    <property type="entry name" value="Bac_Flav_CTERM"/>
    <property type="match status" value="1"/>
</dbReference>
<keyword evidence="7" id="KW-1185">Reference proteome</keyword>
<dbReference type="RefSeq" id="WP_144332510.1">
    <property type="nucleotide sequence ID" value="NZ_VLPL01000003.1"/>
</dbReference>
<keyword evidence="1 4" id="KW-0732">Signal</keyword>
<accession>A0A556N045</accession>
<comment type="caution">
    <text evidence="6">The sequence shown here is derived from an EMBL/GenBank/DDBJ whole genome shotgun (WGS) entry which is preliminary data.</text>
</comment>
<dbReference type="Gene3D" id="2.60.40.10">
    <property type="entry name" value="Immunoglobulins"/>
    <property type="match status" value="1"/>
</dbReference>
<dbReference type="OrthoDB" id="9765926at2"/>
<evidence type="ECO:0000313" key="6">
    <source>
        <dbReference type="EMBL" id="TSJ45554.1"/>
    </source>
</evidence>
<protein>
    <submittedName>
        <fullName evidence="6">T9SS type B sorting domain-containing protein</fullName>
    </submittedName>
</protein>
<name>A0A556N045_9FLAO</name>
<dbReference type="GO" id="GO:0016020">
    <property type="term" value="C:membrane"/>
    <property type="evidence" value="ECO:0007669"/>
    <property type="project" value="InterPro"/>
</dbReference>
<dbReference type="Pfam" id="PF13573">
    <property type="entry name" value="SprB"/>
    <property type="match status" value="1"/>
</dbReference>
<gene>
    <name evidence="6" type="ORF">FO442_07290</name>
</gene>
<dbReference type="AlphaFoldDB" id="A0A556N045"/>
<dbReference type="Pfam" id="PF03160">
    <property type="entry name" value="Calx-beta"/>
    <property type="match status" value="1"/>
</dbReference>
<evidence type="ECO:0000259" key="5">
    <source>
        <dbReference type="PROSITE" id="PS50093"/>
    </source>
</evidence>
<dbReference type="Pfam" id="PF18911">
    <property type="entry name" value="PKD_4"/>
    <property type="match status" value="1"/>
</dbReference>
<dbReference type="InterPro" id="IPR049804">
    <property type="entry name" value="Choice_anch_L"/>
</dbReference>
<dbReference type="InterPro" id="IPR026341">
    <property type="entry name" value="T9SS_type_B"/>
</dbReference>
<organism evidence="6 7">
    <name type="scientific">Fluviicola chungangensis</name>
    <dbReference type="NCBI Taxonomy" id="2597671"/>
    <lineage>
        <taxon>Bacteria</taxon>
        <taxon>Pseudomonadati</taxon>
        <taxon>Bacteroidota</taxon>
        <taxon>Flavobacteriia</taxon>
        <taxon>Flavobacteriales</taxon>
        <taxon>Crocinitomicaceae</taxon>
        <taxon>Fluviicola</taxon>
    </lineage>
</organism>
<dbReference type="InterPro" id="IPR025667">
    <property type="entry name" value="SprB_repeat"/>
</dbReference>
<dbReference type="CDD" id="cd00146">
    <property type="entry name" value="PKD"/>
    <property type="match status" value="1"/>
</dbReference>
<dbReference type="SUPFAM" id="SSF141072">
    <property type="entry name" value="CalX-like"/>
    <property type="match status" value="1"/>
</dbReference>
<dbReference type="InterPro" id="IPR038081">
    <property type="entry name" value="CalX-like_sf"/>
</dbReference>
<proteinExistence type="predicted"/>
<feature type="domain" description="PKD" evidence="5">
    <location>
        <begin position="658"/>
        <end position="707"/>
    </location>
</feature>
<dbReference type="InterPro" id="IPR013783">
    <property type="entry name" value="Ig-like_fold"/>
</dbReference>
<dbReference type="GO" id="GO:0007154">
    <property type="term" value="P:cell communication"/>
    <property type="evidence" value="ECO:0007669"/>
    <property type="project" value="InterPro"/>
</dbReference>
<dbReference type="InterPro" id="IPR000601">
    <property type="entry name" value="PKD_dom"/>
</dbReference>
<dbReference type="EMBL" id="VLPL01000003">
    <property type="protein sequence ID" value="TSJ45554.1"/>
    <property type="molecule type" value="Genomic_DNA"/>
</dbReference>
<evidence type="ECO:0000256" key="4">
    <source>
        <dbReference type="SAM" id="SignalP"/>
    </source>
</evidence>
<dbReference type="InterPro" id="IPR022409">
    <property type="entry name" value="PKD/Chitinase_dom"/>
</dbReference>
<evidence type="ECO:0000313" key="7">
    <source>
        <dbReference type="Proteomes" id="UP000316008"/>
    </source>
</evidence>
<evidence type="ECO:0000256" key="1">
    <source>
        <dbReference type="ARBA" id="ARBA00022729"/>
    </source>
</evidence>
<dbReference type="Pfam" id="PF13585">
    <property type="entry name" value="CHU_C"/>
    <property type="match status" value="1"/>
</dbReference>
<feature type="signal peptide" evidence="4">
    <location>
        <begin position="1"/>
        <end position="17"/>
    </location>
</feature>
<reference evidence="6 7" key="1">
    <citation type="submission" date="2019-07" db="EMBL/GenBank/DDBJ databases">
        <authorList>
            <person name="Huq M.A."/>
        </authorList>
    </citation>
    <scope>NUCLEOTIDE SEQUENCE [LARGE SCALE GENOMIC DNA]</scope>
    <source>
        <strain evidence="6 7">MAH-3</strain>
    </source>
</reference>
<dbReference type="PROSITE" id="PS50093">
    <property type="entry name" value="PKD"/>
    <property type="match status" value="1"/>
</dbReference>
<dbReference type="InterPro" id="IPR003644">
    <property type="entry name" value="Calx_beta"/>
</dbReference>